<keyword evidence="4" id="KW-1185">Reference proteome</keyword>
<dbReference type="Proteomes" id="UP001515480">
    <property type="component" value="Unassembled WGS sequence"/>
</dbReference>
<feature type="compositionally biased region" description="Acidic residues" evidence="1">
    <location>
        <begin position="123"/>
        <end position="132"/>
    </location>
</feature>
<proteinExistence type="predicted"/>
<dbReference type="EMBL" id="JBGBPQ010000009">
    <property type="protein sequence ID" value="KAL1519884.1"/>
    <property type="molecule type" value="Genomic_DNA"/>
</dbReference>
<evidence type="ECO:0000313" key="4">
    <source>
        <dbReference type="Proteomes" id="UP001515480"/>
    </source>
</evidence>
<comment type="caution">
    <text evidence="3">The sequence shown here is derived from an EMBL/GenBank/DDBJ whole genome shotgun (WGS) entry which is preliminary data.</text>
</comment>
<dbReference type="AlphaFoldDB" id="A0AB34JDQ1"/>
<gene>
    <name evidence="3" type="ORF">AB1Y20_023373</name>
</gene>
<dbReference type="InterPro" id="IPR050754">
    <property type="entry name" value="FKBP4/5/8-like"/>
</dbReference>
<dbReference type="SUPFAM" id="SSF48452">
    <property type="entry name" value="TPR-like"/>
    <property type="match status" value="1"/>
</dbReference>
<evidence type="ECO:0000259" key="2">
    <source>
        <dbReference type="PROSITE" id="PS50800"/>
    </source>
</evidence>
<dbReference type="SUPFAM" id="SSF68906">
    <property type="entry name" value="SAP domain"/>
    <property type="match status" value="1"/>
</dbReference>
<reference evidence="3 4" key="1">
    <citation type="journal article" date="2024" name="Science">
        <title>Giant polyketide synthase enzymes in the biosynthesis of giant marine polyether toxins.</title>
        <authorList>
            <person name="Fallon T.R."/>
            <person name="Shende V.V."/>
            <person name="Wierzbicki I.H."/>
            <person name="Pendleton A.L."/>
            <person name="Watervoot N.F."/>
            <person name="Auber R.P."/>
            <person name="Gonzalez D.J."/>
            <person name="Wisecaver J.H."/>
            <person name="Moore B.S."/>
        </authorList>
    </citation>
    <scope>NUCLEOTIDE SEQUENCE [LARGE SCALE GENOMIC DNA]</scope>
    <source>
        <strain evidence="3 4">12B1</strain>
    </source>
</reference>
<dbReference type="PROSITE" id="PS50800">
    <property type="entry name" value="SAP"/>
    <property type="match status" value="1"/>
</dbReference>
<feature type="region of interest" description="Disordered" evidence="1">
    <location>
        <begin position="1"/>
        <end position="50"/>
    </location>
</feature>
<sequence>MATAAAPLPNSASVPPETSSLAATKPAEHAGAPSAAEEEEEEEYELDDPRWLYSKSEAELRQFCKNVGLDQAGSHQELFERLVEYHEEYDDEGGDDAFEEEEFYRVLRRAKERHERGGKAGDDDGDSSEEEAEAARRQQAFAASRRQRGSVRNDKFRRSLKWKGRLSEAEKLKAWANEEFKKETDESTERALTSYLTAIWLLKPDDPPCPNALAAGIWAMRTDSPLRPKELPEFQCSLEGFEGVRLLGEGAAAAPPAGWAAVRARLSGEADEACVGEWQRWAALRRDVAELEPSRALELARGTRELRATLHLNVAAAALRFGDHAVVRAACEFVLKRQPEQPKALYRLAAAQAGDEEFKPALKTLGKLLALRGQGGNAEARKLLEAIRERLSS</sequence>
<protein>
    <recommendedName>
        <fullName evidence="2">SAP domain-containing protein</fullName>
    </recommendedName>
</protein>
<accession>A0AB34JDQ1</accession>
<dbReference type="InterPro" id="IPR036361">
    <property type="entry name" value="SAP_dom_sf"/>
</dbReference>
<evidence type="ECO:0000313" key="3">
    <source>
        <dbReference type="EMBL" id="KAL1519884.1"/>
    </source>
</evidence>
<dbReference type="PANTHER" id="PTHR46512">
    <property type="entry name" value="PEPTIDYLPROLYL ISOMERASE"/>
    <property type="match status" value="1"/>
</dbReference>
<feature type="compositionally biased region" description="Basic and acidic residues" evidence="1">
    <location>
        <begin position="112"/>
        <end position="122"/>
    </location>
</feature>
<organism evidence="3 4">
    <name type="scientific">Prymnesium parvum</name>
    <name type="common">Toxic golden alga</name>
    <dbReference type="NCBI Taxonomy" id="97485"/>
    <lineage>
        <taxon>Eukaryota</taxon>
        <taxon>Haptista</taxon>
        <taxon>Haptophyta</taxon>
        <taxon>Prymnesiophyceae</taxon>
        <taxon>Prymnesiales</taxon>
        <taxon>Prymnesiaceae</taxon>
        <taxon>Prymnesium</taxon>
    </lineage>
</organism>
<feature type="region of interest" description="Disordered" evidence="1">
    <location>
        <begin position="110"/>
        <end position="152"/>
    </location>
</feature>
<evidence type="ECO:0000256" key="1">
    <source>
        <dbReference type="SAM" id="MobiDB-lite"/>
    </source>
</evidence>
<dbReference type="InterPro" id="IPR003034">
    <property type="entry name" value="SAP_dom"/>
</dbReference>
<name>A0AB34JDQ1_PRYPA</name>
<feature type="compositionally biased region" description="Acidic residues" evidence="1">
    <location>
        <begin position="36"/>
        <end position="46"/>
    </location>
</feature>
<feature type="compositionally biased region" description="Polar residues" evidence="1">
    <location>
        <begin position="10"/>
        <end position="22"/>
    </location>
</feature>
<feature type="domain" description="SAP" evidence="2">
    <location>
        <begin position="52"/>
        <end position="86"/>
    </location>
</feature>
<dbReference type="Gene3D" id="1.25.40.10">
    <property type="entry name" value="Tetratricopeptide repeat domain"/>
    <property type="match status" value="1"/>
</dbReference>
<dbReference type="InterPro" id="IPR011990">
    <property type="entry name" value="TPR-like_helical_dom_sf"/>
</dbReference>